<dbReference type="RefSeq" id="WP_194019454.1">
    <property type="nucleotide sequence ID" value="NZ_JADEVV010000016.1"/>
</dbReference>
<evidence type="ECO:0000313" key="1">
    <source>
        <dbReference type="EMBL" id="MBE9253681.1"/>
    </source>
</evidence>
<name>A0ABR9VQQ4_9SYNC</name>
<proteinExistence type="predicted"/>
<evidence type="ECO:0000313" key="2">
    <source>
        <dbReference type="Proteomes" id="UP000658720"/>
    </source>
</evidence>
<dbReference type="EMBL" id="JADEVV010000016">
    <property type="protein sequence ID" value="MBE9253681.1"/>
    <property type="molecule type" value="Genomic_DNA"/>
</dbReference>
<accession>A0ABR9VQQ4</accession>
<dbReference type="Proteomes" id="UP000658720">
    <property type="component" value="Unassembled WGS sequence"/>
</dbReference>
<dbReference type="InterPro" id="IPR021801">
    <property type="entry name" value="DUF3370"/>
</dbReference>
<organism evidence="1 2">
    <name type="scientific">Synechocystis salina LEGE 00031</name>
    <dbReference type="NCBI Taxonomy" id="1828736"/>
    <lineage>
        <taxon>Bacteria</taxon>
        <taxon>Bacillati</taxon>
        <taxon>Cyanobacteriota</taxon>
        <taxon>Cyanophyceae</taxon>
        <taxon>Synechococcales</taxon>
        <taxon>Merismopediaceae</taxon>
        <taxon>Synechocystis</taxon>
    </lineage>
</organism>
<gene>
    <name evidence="1" type="ORF">IQ217_07410</name>
</gene>
<protein>
    <submittedName>
        <fullName evidence="1">DUF3370 domain-containing protein</fullName>
    </submittedName>
</protein>
<comment type="caution">
    <text evidence="1">The sequence shown here is derived from an EMBL/GenBank/DDBJ whole genome shotgun (WGS) entry which is preliminary data.</text>
</comment>
<keyword evidence="2" id="KW-1185">Reference proteome</keyword>
<reference evidence="1 2" key="1">
    <citation type="submission" date="2020-10" db="EMBL/GenBank/DDBJ databases">
        <authorList>
            <person name="Castelo-Branco R."/>
            <person name="Eusebio N."/>
            <person name="Adriana R."/>
            <person name="Vieira A."/>
            <person name="Brugerolle De Fraissinette N."/>
            <person name="Rezende De Castro R."/>
            <person name="Schneider M.P."/>
            <person name="Vasconcelos V."/>
            <person name="Leao P.N."/>
        </authorList>
    </citation>
    <scope>NUCLEOTIDE SEQUENCE [LARGE SCALE GENOMIC DNA]</scope>
    <source>
        <strain evidence="1 2">LEGE 00031</strain>
    </source>
</reference>
<dbReference type="Pfam" id="PF11850">
    <property type="entry name" value="DUF3370"/>
    <property type="match status" value="1"/>
</dbReference>
<sequence length="470" mass="51960">MLSLLTPLVLAQANPITIPITPPPVITQPAPNIGDSPQELKVVQPVRPLPGQLDQIPVFNSNSPELIFNEGIILSTLSSIGMGHPYAHLNHPFRGRFDVFAHHVVQASPEGRTLYLGVLLFNGSRQDATVEILQGASSLTSPDALFIDLPPVVENNDGKVFAGPGSRVMNDVLRGQRQSDYPEKFVIPAGQSRMLINQPLPVNYTPVPGQPPPIRLPRNGFSAYLRLNTNVPIHAASMAMYAPQDNFGVEQAPRLADWENLLKTANLMQPRDRIPRNSQRRIYSRVAGVSIGSQWQGTITDDNSQQLNIPEPGRGFSYPISSLEGGRMGTGQNQSAPMAVRYPDTAYESHGNYGVQYSLTLPLVNNTNRNQTVDLTVETPLKFNDASNDQLTFLVPPAVNVFFRGTVRFSYTDRRGQTNNRYYHLVQRRGQKGEDLVTLDLKPGEKRTVQVDLLYPPDATPPQLLTVRTR</sequence>